<dbReference type="EMBL" id="WRPP01000001">
    <property type="protein sequence ID" value="MVU76922.1"/>
    <property type="molecule type" value="Genomic_DNA"/>
</dbReference>
<keyword evidence="3" id="KW-1185">Reference proteome</keyword>
<dbReference type="Pfam" id="PF04149">
    <property type="entry name" value="DUF397"/>
    <property type="match status" value="1"/>
</dbReference>
<organism evidence="2 3">
    <name type="scientific">Nocardia terrae</name>
    <dbReference type="NCBI Taxonomy" id="2675851"/>
    <lineage>
        <taxon>Bacteria</taxon>
        <taxon>Bacillati</taxon>
        <taxon>Actinomycetota</taxon>
        <taxon>Actinomycetes</taxon>
        <taxon>Mycobacteriales</taxon>
        <taxon>Nocardiaceae</taxon>
        <taxon>Nocardia</taxon>
    </lineage>
</organism>
<evidence type="ECO:0000259" key="1">
    <source>
        <dbReference type="Pfam" id="PF04149"/>
    </source>
</evidence>
<dbReference type="AlphaFoldDB" id="A0A7K1URE9"/>
<protein>
    <submittedName>
        <fullName evidence="2">DUF397 domain-containing protein</fullName>
    </submittedName>
</protein>
<feature type="domain" description="DUF397" evidence="1">
    <location>
        <begin position="9"/>
        <end position="58"/>
    </location>
</feature>
<accession>A0A7K1URE9</accession>
<reference evidence="2 3" key="1">
    <citation type="submission" date="2019-12" db="EMBL/GenBank/DDBJ databases">
        <title>Nocardia sp. nov. ET3-3 isolated from soil.</title>
        <authorList>
            <person name="Kanchanasin P."/>
            <person name="Tanasupawat S."/>
            <person name="Yuki M."/>
            <person name="Kudo T."/>
        </authorList>
    </citation>
    <scope>NUCLEOTIDE SEQUENCE [LARGE SCALE GENOMIC DNA]</scope>
    <source>
        <strain evidence="2 3">ET3-3</strain>
    </source>
</reference>
<comment type="caution">
    <text evidence="2">The sequence shown here is derived from an EMBL/GenBank/DDBJ whole genome shotgun (WGS) entry which is preliminary data.</text>
</comment>
<dbReference type="Proteomes" id="UP000466794">
    <property type="component" value="Unassembled WGS sequence"/>
</dbReference>
<proteinExistence type="predicted"/>
<sequence length="64" mass="7347">MKKLPQTGQWYKSSRSDAAKQCVEVYLGDGRVGVRDSKAGPRGPELWFSDGDWRTFLASRVWER</sequence>
<evidence type="ECO:0000313" key="2">
    <source>
        <dbReference type="EMBL" id="MVU76922.1"/>
    </source>
</evidence>
<name>A0A7K1URE9_9NOCA</name>
<gene>
    <name evidence="2" type="ORF">GPX89_06645</name>
</gene>
<dbReference type="InterPro" id="IPR007278">
    <property type="entry name" value="DUF397"/>
</dbReference>
<evidence type="ECO:0000313" key="3">
    <source>
        <dbReference type="Proteomes" id="UP000466794"/>
    </source>
</evidence>
<dbReference type="RefSeq" id="WP_157355725.1">
    <property type="nucleotide sequence ID" value="NZ_WRPP01000001.1"/>
</dbReference>